<dbReference type="Proteomes" id="UP000280696">
    <property type="component" value="Unassembled WGS sequence"/>
</dbReference>
<dbReference type="OrthoDB" id="2930at2"/>
<feature type="domain" description="HTH rpiR-type" evidence="1">
    <location>
        <begin position="1"/>
        <end position="76"/>
    </location>
</feature>
<dbReference type="PROSITE" id="PS51071">
    <property type="entry name" value="HTH_RPIR"/>
    <property type="match status" value="1"/>
</dbReference>
<evidence type="ECO:0000259" key="1">
    <source>
        <dbReference type="PROSITE" id="PS51071"/>
    </source>
</evidence>
<accession>A0A3A9ADF5</accession>
<dbReference type="PANTHER" id="PTHR30514">
    <property type="entry name" value="GLUCOKINASE"/>
    <property type="match status" value="1"/>
</dbReference>
<organism evidence="2 3">
    <name type="scientific">Parablautia intestinalis</name>
    <dbReference type="NCBI Taxonomy" id="2320100"/>
    <lineage>
        <taxon>Bacteria</taxon>
        <taxon>Bacillati</taxon>
        <taxon>Bacillota</taxon>
        <taxon>Clostridia</taxon>
        <taxon>Lachnospirales</taxon>
        <taxon>Lachnospiraceae</taxon>
        <taxon>Parablautia</taxon>
    </lineage>
</organism>
<dbReference type="Gene3D" id="3.40.50.10490">
    <property type="entry name" value="Glucose-6-phosphate isomerase like protein, domain 1"/>
    <property type="match status" value="1"/>
</dbReference>
<sequence length="282" mass="32144">MTLQKRITACDNLTPTEQKLAEYILKNAYYLTDATILSLAKENYLSISSIHRFCKKIGLAGFKDLKVEMLRYAEHPSDTTVNINFPFLADDTCMTVATNLRNIYESTILDTIDYLDEKQLFSVSTILSGANMIDIYTHAHNIYPAGAFADRMLSIGKKVRCPEGFYNQRATALSADSQHISILISYSGRAFFLPSILEILRRKHSTPIFIGKAGIENEYPQIKHILAISDREDMQNRISQFSSHISLQYVLDILYCCVFKLNYSKNLRLLSENLSLLDDRKI</sequence>
<dbReference type="InterPro" id="IPR000281">
    <property type="entry name" value="HTH_RpiR"/>
</dbReference>
<reference evidence="2 3" key="1">
    <citation type="submission" date="2018-09" db="EMBL/GenBank/DDBJ databases">
        <title>Murine metabolic-syndrome-specific gut microbial biobank.</title>
        <authorList>
            <person name="Liu C."/>
        </authorList>
    </citation>
    <scope>NUCLEOTIDE SEQUENCE [LARGE SCALE GENOMIC DNA]</scope>
    <source>
        <strain evidence="2 3">0.1xD8-82</strain>
    </source>
</reference>
<dbReference type="InterPro" id="IPR009057">
    <property type="entry name" value="Homeodomain-like_sf"/>
</dbReference>
<evidence type="ECO:0000313" key="2">
    <source>
        <dbReference type="EMBL" id="RKI89427.1"/>
    </source>
</evidence>
<dbReference type="SUPFAM" id="SSF46689">
    <property type="entry name" value="Homeodomain-like"/>
    <property type="match status" value="1"/>
</dbReference>
<dbReference type="GO" id="GO:0097367">
    <property type="term" value="F:carbohydrate derivative binding"/>
    <property type="evidence" value="ECO:0007669"/>
    <property type="project" value="InterPro"/>
</dbReference>
<name>A0A3A9ADF5_9FIRM</name>
<dbReference type="InterPro" id="IPR046348">
    <property type="entry name" value="SIS_dom_sf"/>
</dbReference>
<comment type="caution">
    <text evidence="2">The sequence shown here is derived from an EMBL/GenBank/DDBJ whole genome shotgun (WGS) entry which is preliminary data.</text>
</comment>
<dbReference type="Gene3D" id="1.10.10.10">
    <property type="entry name" value="Winged helix-like DNA-binding domain superfamily/Winged helix DNA-binding domain"/>
    <property type="match status" value="1"/>
</dbReference>
<gene>
    <name evidence="2" type="ORF">D7V94_18420</name>
</gene>
<dbReference type="PANTHER" id="PTHR30514:SF10">
    <property type="entry name" value="MURR_RPIR FAMILY TRANSCRIPTIONAL REGULATOR"/>
    <property type="match status" value="1"/>
</dbReference>
<dbReference type="SUPFAM" id="SSF53697">
    <property type="entry name" value="SIS domain"/>
    <property type="match status" value="1"/>
</dbReference>
<proteinExistence type="predicted"/>
<dbReference type="EMBL" id="RAYQ01000023">
    <property type="protein sequence ID" value="RKI89427.1"/>
    <property type="molecule type" value="Genomic_DNA"/>
</dbReference>
<keyword evidence="3" id="KW-1185">Reference proteome</keyword>
<dbReference type="InterPro" id="IPR047640">
    <property type="entry name" value="RpiR-like"/>
</dbReference>
<evidence type="ECO:0000313" key="3">
    <source>
        <dbReference type="Proteomes" id="UP000280696"/>
    </source>
</evidence>
<dbReference type="Pfam" id="PF01418">
    <property type="entry name" value="HTH_6"/>
    <property type="match status" value="1"/>
</dbReference>
<dbReference type="GO" id="GO:0003677">
    <property type="term" value="F:DNA binding"/>
    <property type="evidence" value="ECO:0007669"/>
    <property type="project" value="InterPro"/>
</dbReference>
<dbReference type="RefSeq" id="WP_120471770.1">
    <property type="nucleotide sequence ID" value="NZ_RAYQ01000023.1"/>
</dbReference>
<protein>
    <submittedName>
        <fullName evidence="2">MurR/RpiR family transcriptional regulator</fullName>
    </submittedName>
</protein>
<dbReference type="GO" id="GO:1901135">
    <property type="term" value="P:carbohydrate derivative metabolic process"/>
    <property type="evidence" value="ECO:0007669"/>
    <property type="project" value="InterPro"/>
</dbReference>
<dbReference type="GO" id="GO:0003700">
    <property type="term" value="F:DNA-binding transcription factor activity"/>
    <property type="evidence" value="ECO:0007669"/>
    <property type="project" value="InterPro"/>
</dbReference>
<dbReference type="AlphaFoldDB" id="A0A3A9ADF5"/>
<dbReference type="InterPro" id="IPR036388">
    <property type="entry name" value="WH-like_DNA-bd_sf"/>
</dbReference>